<organism evidence="10 11">
    <name type="scientific">Telmatocola sphagniphila</name>
    <dbReference type="NCBI Taxonomy" id="1123043"/>
    <lineage>
        <taxon>Bacteria</taxon>
        <taxon>Pseudomonadati</taxon>
        <taxon>Planctomycetota</taxon>
        <taxon>Planctomycetia</taxon>
        <taxon>Gemmatales</taxon>
        <taxon>Gemmataceae</taxon>
    </lineage>
</organism>
<dbReference type="Pfam" id="PF22848">
    <property type="entry name" value="ASD1_dom"/>
    <property type="match status" value="1"/>
</dbReference>
<keyword evidence="5" id="KW-0378">Hydrolase</keyword>
<dbReference type="PANTHER" id="PTHR43576">
    <property type="entry name" value="ALPHA-L-ARABINOFURANOSIDASE C-RELATED"/>
    <property type="match status" value="1"/>
</dbReference>
<dbReference type="Proteomes" id="UP000676194">
    <property type="component" value="Chromosome"/>
</dbReference>
<dbReference type="InterPro" id="IPR003305">
    <property type="entry name" value="CenC_carb-bd"/>
</dbReference>
<evidence type="ECO:0000256" key="7">
    <source>
        <dbReference type="ARBA" id="ARBA00023295"/>
    </source>
</evidence>
<dbReference type="GO" id="GO:0046556">
    <property type="term" value="F:alpha-L-arabinofuranosidase activity"/>
    <property type="evidence" value="ECO:0007669"/>
    <property type="project" value="UniProtKB-EC"/>
</dbReference>
<reference evidence="10" key="1">
    <citation type="submission" date="2021-05" db="EMBL/GenBank/DDBJ databases">
        <title>Complete genome sequence of the cellulolytic planctomycete Telmatocola sphagniphila SP2T and characterization of the first cellulase from planctomycetes.</title>
        <authorList>
            <person name="Rakitin A.L."/>
            <person name="Beletsky A.V."/>
            <person name="Naumoff D.G."/>
            <person name="Kulichevskaya I.S."/>
            <person name="Mardanov A.V."/>
            <person name="Ravin N.V."/>
            <person name="Dedysh S.N."/>
        </authorList>
    </citation>
    <scope>NUCLEOTIDE SEQUENCE</scope>
    <source>
        <strain evidence="10">SP2T</strain>
    </source>
</reference>
<name>A0A8E6B991_9BACT</name>
<dbReference type="KEGG" id="tsph:KIH39_09365"/>
<dbReference type="Pfam" id="PF06964">
    <property type="entry name" value="Alpha-L-AF_C"/>
    <property type="match status" value="1"/>
</dbReference>
<evidence type="ECO:0000256" key="6">
    <source>
        <dbReference type="ARBA" id="ARBA00023277"/>
    </source>
</evidence>
<dbReference type="GO" id="GO:0046373">
    <property type="term" value="P:L-arabinose metabolic process"/>
    <property type="evidence" value="ECO:0007669"/>
    <property type="project" value="InterPro"/>
</dbReference>
<keyword evidence="6" id="KW-0119">Carbohydrate metabolism</keyword>
<evidence type="ECO:0000256" key="3">
    <source>
        <dbReference type="ARBA" id="ARBA00011165"/>
    </source>
</evidence>
<gene>
    <name evidence="10" type="ORF">KIH39_09365</name>
</gene>
<dbReference type="Gene3D" id="2.60.120.260">
    <property type="entry name" value="Galactose-binding domain-like"/>
    <property type="match status" value="2"/>
</dbReference>
<evidence type="ECO:0000256" key="8">
    <source>
        <dbReference type="SAM" id="SignalP"/>
    </source>
</evidence>
<dbReference type="AlphaFoldDB" id="A0A8E6B991"/>
<dbReference type="SUPFAM" id="SSF51011">
    <property type="entry name" value="Glycosyl hydrolase domain"/>
    <property type="match status" value="1"/>
</dbReference>
<dbReference type="InterPro" id="IPR010720">
    <property type="entry name" value="Alpha-L-AF_C"/>
</dbReference>
<evidence type="ECO:0000256" key="1">
    <source>
        <dbReference type="ARBA" id="ARBA00001462"/>
    </source>
</evidence>
<dbReference type="EC" id="3.2.1.55" evidence="4"/>
<accession>A0A8E6B991</accession>
<dbReference type="InterPro" id="IPR055235">
    <property type="entry name" value="ASD1_cat"/>
</dbReference>
<evidence type="ECO:0000259" key="9">
    <source>
        <dbReference type="SMART" id="SM00813"/>
    </source>
</evidence>
<evidence type="ECO:0000256" key="4">
    <source>
        <dbReference type="ARBA" id="ARBA00012670"/>
    </source>
</evidence>
<dbReference type="SUPFAM" id="SSF49785">
    <property type="entry name" value="Galactose-binding domain-like"/>
    <property type="match status" value="1"/>
</dbReference>
<evidence type="ECO:0000256" key="5">
    <source>
        <dbReference type="ARBA" id="ARBA00022801"/>
    </source>
</evidence>
<dbReference type="PANTHER" id="PTHR43576:SF3">
    <property type="entry name" value="ALPHA-L-ARABINOFURANOSIDASE C"/>
    <property type="match status" value="1"/>
</dbReference>
<proteinExistence type="inferred from homology"/>
<evidence type="ECO:0000313" key="11">
    <source>
        <dbReference type="Proteomes" id="UP000676194"/>
    </source>
</evidence>
<dbReference type="SMART" id="SM00813">
    <property type="entry name" value="Alpha-L-AF_C"/>
    <property type="match status" value="1"/>
</dbReference>
<comment type="catalytic activity">
    <reaction evidence="1">
        <text>Hydrolysis of terminal non-reducing alpha-L-arabinofuranoside residues in alpha-L-arabinosides.</text>
        <dbReference type="EC" id="3.2.1.55"/>
    </reaction>
</comment>
<dbReference type="GO" id="GO:0000272">
    <property type="term" value="P:polysaccharide catabolic process"/>
    <property type="evidence" value="ECO:0007669"/>
    <property type="project" value="TreeGrafter"/>
</dbReference>
<keyword evidence="11" id="KW-1185">Reference proteome</keyword>
<comment type="similarity">
    <text evidence="2">Belongs to the glycosyl hydrolase 51 family.</text>
</comment>
<dbReference type="InterPro" id="IPR017853">
    <property type="entry name" value="GH"/>
</dbReference>
<dbReference type="InterPro" id="IPR008979">
    <property type="entry name" value="Galactose-bd-like_sf"/>
</dbReference>
<dbReference type="Gene3D" id="3.20.20.80">
    <property type="entry name" value="Glycosidases"/>
    <property type="match status" value="1"/>
</dbReference>
<protein>
    <recommendedName>
        <fullName evidence="4">non-reducing end alpha-L-arabinofuranosidase</fullName>
        <ecNumber evidence="4">3.2.1.55</ecNumber>
    </recommendedName>
</protein>
<evidence type="ECO:0000313" key="10">
    <source>
        <dbReference type="EMBL" id="QVL34096.1"/>
    </source>
</evidence>
<keyword evidence="7" id="KW-0326">Glycosidase</keyword>
<comment type="subunit">
    <text evidence="3">Homohexamer; trimer of dimers.</text>
</comment>
<dbReference type="RefSeq" id="WP_213499069.1">
    <property type="nucleotide sequence ID" value="NZ_CP074694.1"/>
</dbReference>
<feature type="domain" description="Alpha-L-arabinofuranosidase C-terminal" evidence="9">
    <location>
        <begin position="593"/>
        <end position="778"/>
    </location>
</feature>
<feature type="chain" id="PRO_5034267913" description="non-reducing end alpha-L-arabinofuranosidase" evidence="8">
    <location>
        <begin position="26"/>
        <end position="787"/>
    </location>
</feature>
<sequence>MMHLPRTFSTRLLLSIFLIFTPALHSSDTPAKATFRNALFEEGITGWQVTTYGAQAEVTVDPAITHEGKKSVRISSTMESDTALGQEMTLDPAKMYQITGWVRTNNLDPHAASVSATIQVQKSEGKGSIVSGVNRRGTTEWTRVALAFGPPPDGKIRLVLFFVGFGKGTGTVWFSDLKLEEIDPRKFPLKITHQPLFKESIDPFQYGQFVEYLCDLIPSMWAEKIHDGSFEGLTPYKVRFLGAKDSLEQPWYPSGATNRANFTLDKTNPVSGLVSQKIAVTGSSPCTVGVSQDGLALDANEPCLLTCYLRQMGISGPVHIRLKGTSEELAACEFTAGQKWQKFSARLTPRQKETSGRIEISFRGPGTLWIDNVSLMPVKTVGGWRSDVVEAVKELRPGIIRFGGSALDDANLGEFDWRDTLGNPDHRKPFRAWGGLQPTGPGLEEIVQFCRSVNAEPLICVRVTKKGVQDAADQVEYFNGDGNTPMGRLRASNGHPEPYRIMYWQIGNERSGSDYENRLPEFCKAMKAVDPSICLLSSYPSAGVLEKAGKWLDFVCPHQYSIGDIASTEAELLRVRELIQKHARKRSIKVGVTEWNTTAGDFGPRRGMLWTLENALLCSRYQNLLHRNADLVTIANRSNLINSFCSGIIQTDSYRIYKTPTYYAQKLYATYAGEIALKIESNLPVNLVPDLSATLSKDGTTLTLFAVNNSLQEEIRPLDLSAFGDSLPPADVFTLSDTRKAGEPDVTNDFDSPNRVAVTESHWKATSSRFDYTFPPLSLTVLRWKVK</sequence>
<keyword evidence="8" id="KW-0732">Signal</keyword>
<feature type="signal peptide" evidence="8">
    <location>
        <begin position="1"/>
        <end position="25"/>
    </location>
</feature>
<dbReference type="SUPFAM" id="SSF51445">
    <property type="entry name" value="(Trans)glycosidases"/>
    <property type="match status" value="1"/>
</dbReference>
<evidence type="ECO:0000256" key="2">
    <source>
        <dbReference type="ARBA" id="ARBA00007186"/>
    </source>
</evidence>
<dbReference type="EMBL" id="CP074694">
    <property type="protein sequence ID" value="QVL34096.1"/>
    <property type="molecule type" value="Genomic_DNA"/>
</dbReference>
<dbReference type="Pfam" id="PF02018">
    <property type="entry name" value="CBM_4_9"/>
    <property type="match status" value="1"/>
</dbReference>
<dbReference type="InterPro" id="IPR013780">
    <property type="entry name" value="Glyco_hydro_b"/>
</dbReference>
<dbReference type="Gene3D" id="2.60.40.1180">
    <property type="entry name" value="Golgi alpha-mannosidase II"/>
    <property type="match status" value="1"/>
</dbReference>